<sequence>MDLIKKNSNLDEFLILSLRNRQEIININSINFIQKVNDRHVVISTLTAEYTIQSTLKNIWNILENKNIFFRSHKSFIINLKQIKSINRFSNSYCVNFKRTEKRAILSRDNKKKLQDLIISI</sequence>
<dbReference type="GO" id="GO:0003677">
    <property type="term" value="F:DNA binding"/>
    <property type="evidence" value="ECO:0007669"/>
    <property type="project" value="InterPro"/>
</dbReference>
<dbReference type="SMART" id="SM00850">
    <property type="entry name" value="LytTR"/>
    <property type="match status" value="1"/>
</dbReference>
<dbReference type="RefSeq" id="WP_012160670.1">
    <property type="nucleotide sequence ID" value="NC_009922.1"/>
</dbReference>
<keyword evidence="3" id="KW-1185">Reference proteome</keyword>
<dbReference type="Proteomes" id="UP000000269">
    <property type="component" value="Chromosome"/>
</dbReference>
<dbReference type="HOGENOM" id="CLU_2033187_0_0_9"/>
<organism evidence="2 3">
    <name type="scientific">Alkaliphilus oremlandii (strain OhILAs)</name>
    <name type="common">Clostridium oremlandii (strain OhILAs)</name>
    <dbReference type="NCBI Taxonomy" id="350688"/>
    <lineage>
        <taxon>Bacteria</taxon>
        <taxon>Bacillati</taxon>
        <taxon>Bacillota</taxon>
        <taxon>Clostridia</taxon>
        <taxon>Peptostreptococcales</taxon>
        <taxon>Natronincolaceae</taxon>
        <taxon>Alkaliphilus</taxon>
    </lineage>
</organism>
<reference evidence="3" key="1">
    <citation type="submission" date="2007-10" db="EMBL/GenBank/DDBJ databases">
        <title>Complete genome of Alkaliphilus oremlandii OhILAs.</title>
        <authorList>
            <person name="Copeland A."/>
            <person name="Lucas S."/>
            <person name="Lapidus A."/>
            <person name="Barry K."/>
            <person name="Detter J.C."/>
            <person name="Glavina del Rio T."/>
            <person name="Hammon N."/>
            <person name="Israni S."/>
            <person name="Dalin E."/>
            <person name="Tice H."/>
            <person name="Pitluck S."/>
            <person name="Chain P."/>
            <person name="Malfatti S."/>
            <person name="Shin M."/>
            <person name="Vergez L."/>
            <person name="Schmutz J."/>
            <person name="Larimer F."/>
            <person name="Land M."/>
            <person name="Hauser L."/>
            <person name="Kyrpides N."/>
            <person name="Mikhailova N."/>
            <person name="Stolz J.F."/>
            <person name="Dawson A."/>
            <person name="Fisher E."/>
            <person name="Crable B."/>
            <person name="Perera E."/>
            <person name="Lisak J."/>
            <person name="Ranganathan M."/>
            <person name="Basu P."/>
            <person name="Richardson P."/>
        </authorList>
    </citation>
    <scope>NUCLEOTIDE SEQUENCE [LARGE SCALE GENOMIC DNA]</scope>
    <source>
        <strain evidence="3">OhILAs</strain>
    </source>
</reference>
<dbReference type="AlphaFoldDB" id="A8MKN1"/>
<gene>
    <name evidence="2" type="ordered locus">Clos_2832</name>
</gene>
<dbReference type="Pfam" id="PF04397">
    <property type="entry name" value="LytTR"/>
    <property type="match status" value="1"/>
</dbReference>
<dbReference type="Gene3D" id="2.40.50.1020">
    <property type="entry name" value="LytTr DNA-binding domain"/>
    <property type="match status" value="1"/>
</dbReference>
<dbReference type="EMBL" id="CP000853">
    <property type="protein sequence ID" value="ABW20363.1"/>
    <property type="molecule type" value="Genomic_DNA"/>
</dbReference>
<dbReference type="PROSITE" id="PS50930">
    <property type="entry name" value="HTH_LYTTR"/>
    <property type="match status" value="1"/>
</dbReference>
<dbReference type="KEGG" id="aoe:Clos_2832"/>
<evidence type="ECO:0000259" key="1">
    <source>
        <dbReference type="PROSITE" id="PS50930"/>
    </source>
</evidence>
<evidence type="ECO:0000313" key="2">
    <source>
        <dbReference type="EMBL" id="ABW20363.1"/>
    </source>
</evidence>
<accession>A8MKN1</accession>
<dbReference type="OrthoDB" id="9809318at2"/>
<dbReference type="InterPro" id="IPR046947">
    <property type="entry name" value="LytR-like"/>
</dbReference>
<feature type="domain" description="HTH LytTR-type" evidence="1">
    <location>
        <begin position="14"/>
        <end position="120"/>
    </location>
</feature>
<dbReference type="InterPro" id="IPR007492">
    <property type="entry name" value="LytTR_DNA-bd_dom"/>
</dbReference>
<evidence type="ECO:0000313" key="3">
    <source>
        <dbReference type="Proteomes" id="UP000000269"/>
    </source>
</evidence>
<dbReference type="PANTHER" id="PTHR37299">
    <property type="entry name" value="TRANSCRIPTIONAL REGULATOR-RELATED"/>
    <property type="match status" value="1"/>
</dbReference>
<dbReference type="STRING" id="350688.Clos_2832"/>
<dbReference type="PANTHER" id="PTHR37299:SF1">
    <property type="entry name" value="STAGE 0 SPORULATION PROTEIN A HOMOLOG"/>
    <property type="match status" value="1"/>
</dbReference>
<protein>
    <submittedName>
        <fullName evidence="2">Response regulator receiver protein</fullName>
    </submittedName>
</protein>
<dbReference type="GO" id="GO:0000156">
    <property type="term" value="F:phosphorelay response regulator activity"/>
    <property type="evidence" value="ECO:0007669"/>
    <property type="project" value="InterPro"/>
</dbReference>
<proteinExistence type="predicted"/>
<name>A8MKN1_ALKOO</name>